<evidence type="ECO:0000313" key="2">
    <source>
        <dbReference type="EMBL" id="JAH79018.1"/>
    </source>
</evidence>
<protein>
    <submittedName>
        <fullName evidence="2">Uncharacterized protein</fullName>
    </submittedName>
</protein>
<organism evidence="2">
    <name type="scientific">Anguilla anguilla</name>
    <name type="common">European freshwater eel</name>
    <name type="synonym">Muraena anguilla</name>
    <dbReference type="NCBI Taxonomy" id="7936"/>
    <lineage>
        <taxon>Eukaryota</taxon>
        <taxon>Metazoa</taxon>
        <taxon>Chordata</taxon>
        <taxon>Craniata</taxon>
        <taxon>Vertebrata</taxon>
        <taxon>Euteleostomi</taxon>
        <taxon>Actinopterygii</taxon>
        <taxon>Neopterygii</taxon>
        <taxon>Teleostei</taxon>
        <taxon>Anguilliformes</taxon>
        <taxon>Anguillidae</taxon>
        <taxon>Anguilla</taxon>
    </lineage>
</organism>
<evidence type="ECO:0000256" key="1">
    <source>
        <dbReference type="SAM" id="Phobius"/>
    </source>
</evidence>
<keyword evidence="1" id="KW-0472">Membrane</keyword>
<proteinExistence type="predicted"/>
<keyword evidence="1" id="KW-0812">Transmembrane</keyword>
<sequence>MHFLCVLLTSPVGGRLTLNDYRLTHIVYPFWTILTAFLCTPLYVKRQS</sequence>
<dbReference type="AlphaFoldDB" id="A0A0E9VP40"/>
<name>A0A0E9VP40_ANGAN</name>
<dbReference type="EMBL" id="GBXM01029559">
    <property type="protein sequence ID" value="JAH79018.1"/>
    <property type="molecule type" value="Transcribed_RNA"/>
</dbReference>
<feature type="transmembrane region" description="Helical" evidence="1">
    <location>
        <begin position="25"/>
        <end position="44"/>
    </location>
</feature>
<reference evidence="2" key="2">
    <citation type="journal article" date="2015" name="Fish Shellfish Immunol.">
        <title>Early steps in the European eel (Anguilla anguilla)-Vibrio vulnificus interaction in the gills: Role of the RtxA13 toxin.</title>
        <authorList>
            <person name="Callol A."/>
            <person name="Pajuelo D."/>
            <person name="Ebbesson L."/>
            <person name="Teles M."/>
            <person name="MacKenzie S."/>
            <person name="Amaro C."/>
        </authorList>
    </citation>
    <scope>NUCLEOTIDE SEQUENCE</scope>
</reference>
<keyword evidence="1" id="KW-1133">Transmembrane helix</keyword>
<reference evidence="2" key="1">
    <citation type="submission" date="2014-11" db="EMBL/GenBank/DDBJ databases">
        <authorList>
            <person name="Amaro Gonzalez C."/>
        </authorList>
    </citation>
    <scope>NUCLEOTIDE SEQUENCE</scope>
</reference>
<accession>A0A0E9VP40</accession>